<dbReference type="Proteomes" id="UP000886998">
    <property type="component" value="Unassembled WGS sequence"/>
</dbReference>
<keyword evidence="3" id="KW-1185">Reference proteome</keyword>
<organism evidence="2 3">
    <name type="scientific">Trichonephila inaurata madagascariensis</name>
    <dbReference type="NCBI Taxonomy" id="2747483"/>
    <lineage>
        <taxon>Eukaryota</taxon>
        <taxon>Metazoa</taxon>
        <taxon>Ecdysozoa</taxon>
        <taxon>Arthropoda</taxon>
        <taxon>Chelicerata</taxon>
        <taxon>Arachnida</taxon>
        <taxon>Araneae</taxon>
        <taxon>Araneomorphae</taxon>
        <taxon>Entelegynae</taxon>
        <taxon>Araneoidea</taxon>
        <taxon>Nephilidae</taxon>
        <taxon>Trichonephila</taxon>
        <taxon>Trichonephila inaurata</taxon>
    </lineage>
</organism>
<gene>
    <name evidence="2" type="ORF">TNIN_27861</name>
</gene>
<feature type="region of interest" description="Disordered" evidence="1">
    <location>
        <begin position="1"/>
        <end position="120"/>
    </location>
</feature>
<sequence>MGDSQGTVGDKPSVVERTQGRFRKQERKRKGGGRLTSDRPRIPLHSLSLVKKRTSDGRKDLNEKNLRKHHPRSIQNDPQGEEPEKRQNAGGGRHRKNLRRKSPPKAWNKEKGKRKETLND</sequence>
<evidence type="ECO:0000256" key="1">
    <source>
        <dbReference type="SAM" id="MobiDB-lite"/>
    </source>
</evidence>
<feature type="compositionally biased region" description="Basic and acidic residues" evidence="1">
    <location>
        <begin position="107"/>
        <end position="120"/>
    </location>
</feature>
<evidence type="ECO:0000313" key="2">
    <source>
        <dbReference type="EMBL" id="GFY70757.1"/>
    </source>
</evidence>
<feature type="compositionally biased region" description="Basic residues" evidence="1">
    <location>
        <begin position="92"/>
        <end position="103"/>
    </location>
</feature>
<dbReference type="EMBL" id="BMAV01018396">
    <property type="protein sequence ID" value="GFY70757.1"/>
    <property type="molecule type" value="Genomic_DNA"/>
</dbReference>
<comment type="caution">
    <text evidence="2">The sequence shown here is derived from an EMBL/GenBank/DDBJ whole genome shotgun (WGS) entry which is preliminary data.</text>
</comment>
<dbReference type="AlphaFoldDB" id="A0A8X6YHN6"/>
<feature type="compositionally biased region" description="Basic residues" evidence="1">
    <location>
        <begin position="20"/>
        <end position="32"/>
    </location>
</feature>
<feature type="compositionally biased region" description="Basic and acidic residues" evidence="1">
    <location>
        <begin position="53"/>
        <end position="65"/>
    </location>
</feature>
<accession>A0A8X6YHN6</accession>
<proteinExistence type="predicted"/>
<evidence type="ECO:0000313" key="3">
    <source>
        <dbReference type="Proteomes" id="UP000886998"/>
    </source>
</evidence>
<name>A0A8X6YHN6_9ARAC</name>
<protein>
    <submittedName>
        <fullName evidence="2">Uncharacterized protein</fullName>
    </submittedName>
</protein>
<reference evidence="2" key="1">
    <citation type="submission" date="2020-08" db="EMBL/GenBank/DDBJ databases">
        <title>Multicomponent nature underlies the extraordinary mechanical properties of spider dragline silk.</title>
        <authorList>
            <person name="Kono N."/>
            <person name="Nakamura H."/>
            <person name="Mori M."/>
            <person name="Yoshida Y."/>
            <person name="Ohtoshi R."/>
            <person name="Malay A.D."/>
            <person name="Moran D.A.P."/>
            <person name="Tomita M."/>
            <person name="Numata K."/>
            <person name="Arakawa K."/>
        </authorList>
    </citation>
    <scope>NUCLEOTIDE SEQUENCE</scope>
</reference>